<gene>
    <name evidence="2" type="ORF">B1A_11955</name>
</gene>
<dbReference type="Gene3D" id="3.30.70.1320">
    <property type="entry name" value="Multidrug efflux transporter AcrB pore domain like"/>
    <property type="match status" value="1"/>
</dbReference>
<evidence type="ECO:0000313" key="2">
    <source>
        <dbReference type="EMBL" id="EQD55016.1"/>
    </source>
</evidence>
<dbReference type="PANTHER" id="PTHR32063">
    <property type="match status" value="1"/>
</dbReference>
<feature type="non-terminal residue" evidence="2">
    <location>
        <position position="1"/>
    </location>
</feature>
<dbReference type="Pfam" id="PF00873">
    <property type="entry name" value="ACR_tran"/>
    <property type="match status" value="1"/>
</dbReference>
<dbReference type="InterPro" id="IPR001036">
    <property type="entry name" value="Acrflvin-R"/>
</dbReference>
<feature type="transmembrane region" description="Helical" evidence="1">
    <location>
        <begin position="119"/>
        <end position="142"/>
    </location>
</feature>
<name>T1A384_9ZZZZ</name>
<accession>T1A384</accession>
<dbReference type="Gene3D" id="1.20.1640.10">
    <property type="entry name" value="Multidrug efflux transporter AcrB transmembrane domain"/>
    <property type="match status" value="1"/>
</dbReference>
<comment type="caution">
    <text evidence="2">The sequence shown here is derived from an EMBL/GenBank/DDBJ whole genome shotgun (WGS) entry which is preliminary data.</text>
</comment>
<keyword evidence="1" id="KW-1133">Transmembrane helix</keyword>
<dbReference type="GO" id="GO:0005886">
    <property type="term" value="C:plasma membrane"/>
    <property type="evidence" value="ECO:0007669"/>
    <property type="project" value="TreeGrafter"/>
</dbReference>
<dbReference type="PANTHER" id="PTHR32063:SF8">
    <property type="entry name" value="CATION EFFLUX PROTEIN"/>
    <property type="match status" value="1"/>
</dbReference>
<dbReference type="AlphaFoldDB" id="T1A384"/>
<evidence type="ECO:0000256" key="1">
    <source>
        <dbReference type="SAM" id="Phobius"/>
    </source>
</evidence>
<organism evidence="2">
    <name type="scientific">mine drainage metagenome</name>
    <dbReference type="NCBI Taxonomy" id="410659"/>
    <lineage>
        <taxon>unclassified sequences</taxon>
        <taxon>metagenomes</taxon>
        <taxon>ecological metagenomes</taxon>
    </lineage>
</organism>
<keyword evidence="1" id="KW-0472">Membrane</keyword>
<dbReference type="EMBL" id="AUZX01008618">
    <property type="protein sequence ID" value="EQD55016.1"/>
    <property type="molecule type" value="Genomic_DNA"/>
</dbReference>
<feature type="non-terminal residue" evidence="2">
    <location>
        <position position="149"/>
    </location>
</feature>
<reference evidence="2" key="1">
    <citation type="submission" date="2013-08" db="EMBL/GenBank/DDBJ databases">
        <authorList>
            <person name="Mendez C."/>
            <person name="Richter M."/>
            <person name="Ferrer M."/>
            <person name="Sanchez J."/>
        </authorList>
    </citation>
    <scope>NUCLEOTIDE SEQUENCE</scope>
</reference>
<keyword evidence="1" id="KW-0812">Transmembrane</keyword>
<proteinExistence type="predicted"/>
<dbReference type="GO" id="GO:0042910">
    <property type="term" value="F:xenobiotic transmembrane transporter activity"/>
    <property type="evidence" value="ECO:0007669"/>
    <property type="project" value="TreeGrafter"/>
</dbReference>
<dbReference type="Gene3D" id="3.30.2090.10">
    <property type="entry name" value="Multidrug efflux transporter AcrB TolC docking domain, DN and DC subdomains"/>
    <property type="match status" value="1"/>
</dbReference>
<protein>
    <submittedName>
        <fullName evidence="2">Acriflavin resistance protein</fullName>
    </submittedName>
</protein>
<sequence>NIIVPAGTARIGTKELNIEINGSPSKLAGLGDLPVKSMGSTVIRLKDVAVVHDGFVPQENVVRVNGMRSTYLTVFKHVGASTLTVVSDVKKLIPHIESLLPPGIHLKPFFDQSVFVKQALVDVIMEGVIGTLLVSLMIYLFLGDLRSTV</sequence>
<reference evidence="2" key="2">
    <citation type="journal article" date="2014" name="ISME J.">
        <title>Microbial stratification in low pH oxic and suboxic macroscopic growths along an acid mine drainage.</title>
        <authorList>
            <person name="Mendez-Garcia C."/>
            <person name="Mesa V."/>
            <person name="Sprenger R.R."/>
            <person name="Richter M."/>
            <person name="Diez M.S."/>
            <person name="Solano J."/>
            <person name="Bargiela R."/>
            <person name="Golyshina O.V."/>
            <person name="Manteca A."/>
            <person name="Ramos J.L."/>
            <person name="Gallego J.R."/>
            <person name="Llorente I."/>
            <person name="Martins Dos Santos V.A."/>
            <person name="Jensen O.N."/>
            <person name="Pelaez A.I."/>
            <person name="Sanchez J."/>
            <person name="Ferrer M."/>
        </authorList>
    </citation>
    <scope>NUCLEOTIDE SEQUENCE</scope>
</reference>
<dbReference type="SUPFAM" id="SSF82693">
    <property type="entry name" value="Multidrug efflux transporter AcrB pore domain, PN1, PN2, PC1 and PC2 subdomains"/>
    <property type="match status" value="1"/>
</dbReference>
<dbReference type="InterPro" id="IPR027463">
    <property type="entry name" value="AcrB_DN_DC_subdom"/>
</dbReference>